<keyword evidence="4" id="KW-1185">Reference proteome</keyword>
<feature type="region of interest" description="Disordered" evidence="2">
    <location>
        <begin position="1"/>
        <end position="115"/>
    </location>
</feature>
<accession>A0A6A6TYS2</accession>
<feature type="coiled-coil region" evidence="1">
    <location>
        <begin position="298"/>
        <end position="325"/>
    </location>
</feature>
<evidence type="ECO:0000313" key="4">
    <source>
        <dbReference type="Proteomes" id="UP000799302"/>
    </source>
</evidence>
<evidence type="ECO:0000256" key="1">
    <source>
        <dbReference type="SAM" id="Coils"/>
    </source>
</evidence>
<keyword evidence="1" id="KW-0175">Coiled coil</keyword>
<reference evidence="3" key="1">
    <citation type="journal article" date="2020" name="Stud. Mycol.">
        <title>101 Dothideomycetes genomes: a test case for predicting lifestyles and emergence of pathogens.</title>
        <authorList>
            <person name="Haridas S."/>
            <person name="Albert R."/>
            <person name="Binder M."/>
            <person name="Bloem J."/>
            <person name="Labutti K."/>
            <person name="Salamov A."/>
            <person name="Andreopoulos B."/>
            <person name="Baker S."/>
            <person name="Barry K."/>
            <person name="Bills G."/>
            <person name="Bluhm B."/>
            <person name="Cannon C."/>
            <person name="Castanera R."/>
            <person name="Culley D."/>
            <person name="Daum C."/>
            <person name="Ezra D."/>
            <person name="Gonzalez J."/>
            <person name="Henrissat B."/>
            <person name="Kuo A."/>
            <person name="Liang C."/>
            <person name="Lipzen A."/>
            <person name="Lutzoni F."/>
            <person name="Magnuson J."/>
            <person name="Mondo S."/>
            <person name="Nolan M."/>
            <person name="Ohm R."/>
            <person name="Pangilinan J."/>
            <person name="Park H.-J."/>
            <person name="Ramirez L."/>
            <person name="Alfaro M."/>
            <person name="Sun H."/>
            <person name="Tritt A."/>
            <person name="Yoshinaga Y."/>
            <person name="Zwiers L.-H."/>
            <person name="Turgeon B."/>
            <person name="Goodwin S."/>
            <person name="Spatafora J."/>
            <person name="Crous P."/>
            <person name="Grigoriev I."/>
        </authorList>
    </citation>
    <scope>NUCLEOTIDE SEQUENCE</scope>
    <source>
        <strain evidence="3">CBS 115976</strain>
    </source>
</reference>
<sequence length="348" mass="39794">MLENTTTWTFADLSESPPPYDPVHGTGPDSQELLSGFGAGQERETDPRARLDTHEPAGTMGDPFTLSSASDASELEDGTSGEVILAYEGEQFSESDDAQSSLSEIEGDELDDSDGDFFEEDGTYVRTKNGRNASWQCAYADQIHQSLTFLDVKATAVFEDIIQRYQADTKPSDYYLADWEIKDIEPWNEHDKHTRYAMIEDKNGPYYLFSEEEEEGDFFFNPHNGFVYRLRAFEDGQIWVKLLRDKTNQLRNEAIQHSGSRILERLDIIELPLAQASPPTVGGNTEKLERVEDQPLRIADLKQQVKQREIELEETKRNLEECKQELEYSLEYSEDLTRQMEDLVDQLS</sequence>
<feature type="compositionally biased region" description="Basic and acidic residues" evidence="2">
    <location>
        <begin position="41"/>
        <end position="55"/>
    </location>
</feature>
<feature type="compositionally biased region" description="Acidic residues" evidence="2">
    <location>
        <begin position="105"/>
        <end position="115"/>
    </location>
</feature>
<dbReference type="Proteomes" id="UP000799302">
    <property type="component" value="Unassembled WGS sequence"/>
</dbReference>
<organism evidence="3 4">
    <name type="scientific">Microthyrium microscopicum</name>
    <dbReference type="NCBI Taxonomy" id="703497"/>
    <lineage>
        <taxon>Eukaryota</taxon>
        <taxon>Fungi</taxon>
        <taxon>Dikarya</taxon>
        <taxon>Ascomycota</taxon>
        <taxon>Pezizomycotina</taxon>
        <taxon>Dothideomycetes</taxon>
        <taxon>Dothideomycetes incertae sedis</taxon>
        <taxon>Microthyriales</taxon>
        <taxon>Microthyriaceae</taxon>
        <taxon>Microthyrium</taxon>
    </lineage>
</organism>
<name>A0A6A6TYS2_9PEZI</name>
<gene>
    <name evidence="3" type="ORF">BT63DRAFT_464489</name>
</gene>
<evidence type="ECO:0000256" key="2">
    <source>
        <dbReference type="SAM" id="MobiDB-lite"/>
    </source>
</evidence>
<evidence type="ECO:0000313" key="3">
    <source>
        <dbReference type="EMBL" id="KAF2665225.1"/>
    </source>
</evidence>
<dbReference type="EMBL" id="MU004241">
    <property type="protein sequence ID" value="KAF2665225.1"/>
    <property type="molecule type" value="Genomic_DNA"/>
</dbReference>
<dbReference type="AlphaFoldDB" id="A0A6A6TYS2"/>
<proteinExistence type="predicted"/>
<protein>
    <submittedName>
        <fullName evidence="3">Uncharacterized protein</fullName>
    </submittedName>
</protein>